<protein>
    <submittedName>
        <fullName evidence="2">Uncharacterized protein</fullName>
    </submittedName>
</protein>
<proteinExistence type="predicted"/>
<accession>A0ABX6IJU4</accession>
<dbReference type="RefSeq" id="WP_213244143.1">
    <property type="nucleotide sequence ID" value="NZ_CP045806.1"/>
</dbReference>
<dbReference type="EMBL" id="CP045809">
    <property type="protein sequence ID" value="QHN35896.1"/>
    <property type="molecule type" value="Genomic_DNA"/>
</dbReference>
<feature type="compositionally biased region" description="Acidic residues" evidence="1">
    <location>
        <begin position="167"/>
        <end position="197"/>
    </location>
</feature>
<feature type="region of interest" description="Disordered" evidence="1">
    <location>
        <begin position="148"/>
        <end position="239"/>
    </location>
</feature>
<dbReference type="Proteomes" id="UP001059836">
    <property type="component" value="Chromosome"/>
</dbReference>
<evidence type="ECO:0000313" key="3">
    <source>
        <dbReference type="Proteomes" id="UP001059836"/>
    </source>
</evidence>
<gene>
    <name evidence="2" type="ORF">GII31_14475</name>
</gene>
<evidence type="ECO:0000313" key="2">
    <source>
        <dbReference type="EMBL" id="QHN35896.1"/>
    </source>
</evidence>
<sequence length="239" mass="22941">MLGAGTGAVVVVVAAAMKACGAVDPADGVKVTGSGAPGASIPGSDTVDAAGPVMSAAGSVGVLESGSVAELSLLEFVSCVSVGDGAEYPVVEPLVSGSVLVQIEVSEAAGSVAGACSVAGSGGVVLVVSGSVEDCSVLVAGADASGVSMVSDESGESGATVPVSLEESVESPEESGESEDVPEESEDVPEVSEEVSEALELGASDAPLPADESPPEELSVSEDCEEVESPDELVSSAAA</sequence>
<organism evidence="2 3">
    <name type="scientific">Gordonia pseudamarae</name>
    <dbReference type="NCBI Taxonomy" id="2831662"/>
    <lineage>
        <taxon>Bacteria</taxon>
        <taxon>Bacillati</taxon>
        <taxon>Actinomycetota</taxon>
        <taxon>Actinomycetes</taxon>
        <taxon>Mycobacteriales</taxon>
        <taxon>Gordoniaceae</taxon>
        <taxon>Gordonia</taxon>
    </lineage>
</organism>
<name>A0ABX6IJU4_9ACTN</name>
<evidence type="ECO:0000256" key="1">
    <source>
        <dbReference type="SAM" id="MobiDB-lite"/>
    </source>
</evidence>
<keyword evidence="3" id="KW-1185">Reference proteome</keyword>
<feature type="compositionally biased region" description="Acidic residues" evidence="1">
    <location>
        <begin position="213"/>
        <end position="231"/>
    </location>
</feature>
<reference evidence="2" key="1">
    <citation type="journal article" date="2021" name="Nat. Microbiol.">
        <title>Cocultivation of an ultrasmall environmental parasitic bacterium with lytic ability against bacteria associated with wastewater foams.</title>
        <authorList>
            <person name="Batinovic S."/>
            <person name="Rose J.J.A."/>
            <person name="Ratcliffe J."/>
            <person name="Seviour R.J."/>
            <person name="Petrovski S."/>
        </authorList>
    </citation>
    <scope>NUCLEOTIDE SEQUENCE</scope>
    <source>
        <strain evidence="2">CON9</strain>
    </source>
</reference>